<comment type="caution">
    <text evidence="2">The sequence shown here is derived from an EMBL/GenBank/DDBJ whole genome shotgun (WGS) entry which is preliminary data.</text>
</comment>
<keyword evidence="1" id="KW-0472">Membrane</keyword>
<accession>A0A6A9QXQ8</accession>
<gene>
    <name evidence="2" type="ORF">GC250_10300</name>
</gene>
<dbReference type="AlphaFoldDB" id="A0A6A9QXQ8"/>
<dbReference type="Pfam" id="PF06157">
    <property type="entry name" value="DUF973"/>
    <property type="match status" value="1"/>
</dbReference>
<protein>
    <submittedName>
        <fullName evidence="2">DUF973 family protein</fullName>
    </submittedName>
</protein>
<proteinExistence type="predicted"/>
<keyword evidence="1" id="KW-1133">Transmembrane helix</keyword>
<feature type="transmembrane region" description="Helical" evidence="1">
    <location>
        <begin position="102"/>
        <end position="121"/>
    </location>
</feature>
<feature type="transmembrane region" description="Helical" evidence="1">
    <location>
        <begin position="127"/>
        <end position="153"/>
    </location>
</feature>
<evidence type="ECO:0000313" key="2">
    <source>
        <dbReference type="EMBL" id="MUN29812.1"/>
    </source>
</evidence>
<keyword evidence="1" id="KW-0812">Transmembrane</keyword>
<feature type="transmembrane region" description="Helical" evidence="1">
    <location>
        <begin position="174"/>
        <end position="201"/>
    </location>
</feature>
<dbReference type="EMBL" id="WGGD01000005">
    <property type="protein sequence ID" value="MUN29812.1"/>
    <property type="molecule type" value="Genomic_DNA"/>
</dbReference>
<reference evidence="2 3" key="1">
    <citation type="submission" date="2019-10" db="EMBL/GenBank/DDBJ databases">
        <title>Sequencing and Assembly of Multiple Reported Metal-Biooxidizing Members of the Extremely Thermoacidophilic Archaeal Family Sulfolobaceae.</title>
        <authorList>
            <person name="Counts J.A."/>
            <person name="Kelly R.M."/>
        </authorList>
    </citation>
    <scope>NUCLEOTIDE SEQUENCE [LARGE SCALE GENOMIC DNA]</scope>
    <source>
        <strain evidence="2 3">DSM 6482</strain>
    </source>
</reference>
<dbReference type="Proteomes" id="UP000470772">
    <property type="component" value="Unassembled WGS sequence"/>
</dbReference>
<evidence type="ECO:0000256" key="1">
    <source>
        <dbReference type="SAM" id="Phobius"/>
    </source>
</evidence>
<name>A0A6A9QXQ8_SULME</name>
<feature type="transmembrane region" description="Helical" evidence="1">
    <location>
        <begin position="60"/>
        <end position="81"/>
    </location>
</feature>
<feature type="transmembrane region" description="Helical" evidence="1">
    <location>
        <begin position="26"/>
        <end position="54"/>
    </location>
</feature>
<dbReference type="InterPro" id="IPR009321">
    <property type="entry name" value="DUF973"/>
</dbReference>
<sequence>MTQPNFNYYDNPKGDRPLYLRALDLILANPVVFVPSVAYLVISIILTLFVLPAFLVSVSLGLAVSAIIGLLVGVVLAGALLMTQGMITSSMRGISPSLSMNGVNLSRSSGVVFSIVGAYLVDYLLGAVTLGALGTLITLVVIVLLIPALTVEGSVQDVLRNGYWNLINIYRRDALLALILAVSSILVLVPIVNIFFIPYSIALYNLASQQPIVYQPPQQTNVPQPQYQPQAYQTGPYGTLRSDGMLTFQVFANVPIQLTSVVIEGLNVASSNISPSLLSSGVNNVTVNFGPLQVSPNYVYNVIVNYVSGNISSRFIVRAYGTQ</sequence>
<evidence type="ECO:0000313" key="3">
    <source>
        <dbReference type="Proteomes" id="UP000470772"/>
    </source>
</evidence>
<keyword evidence="3" id="KW-1185">Reference proteome</keyword>
<organism evidence="2 3">
    <name type="scientific">Sulfuracidifex metallicus DSM 6482 = JCM 9184</name>
    <dbReference type="NCBI Taxonomy" id="523847"/>
    <lineage>
        <taxon>Archaea</taxon>
        <taxon>Thermoproteota</taxon>
        <taxon>Thermoprotei</taxon>
        <taxon>Sulfolobales</taxon>
        <taxon>Sulfolobaceae</taxon>
        <taxon>Sulfuracidifex</taxon>
    </lineage>
</organism>
<dbReference type="RefSeq" id="WP_156017532.1">
    <property type="nucleotide sequence ID" value="NZ_WGGD01000005.1"/>
</dbReference>